<feature type="region of interest" description="Disordered" evidence="8">
    <location>
        <begin position="776"/>
        <end position="893"/>
    </location>
</feature>
<evidence type="ECO:0000313" key="12">
    <source>
        <dbReference type="Proteomes" id="UP001141327"/>
    </source>
</evidence>
<comment type="catalytic activity">
    <reaction evidence="1">
        <text>S-ubiquitinyl-[E2 ubiquitin-conjugating enzyme]-L-cysteine + [acceptor protein]-L-lysine = [E2 ubiquitin-conjugating enzyme]-L-cysteine + N(6)-ubiquitinyl-[acceptor protein]-L-lysine.</text>
        <dbReference type="EC" id="2.3.2.26"/>
    </reaction>
</comment>
<dbReference type="SUPFAM" id="SSF49452">
    <property type="entry name" value="Starch-binding domain-like"/>
    <property type="match status" value="1"/>
</dbReference>
<feature type="compositionally biased region" description="Low complexity" evidence="8">
    <location>
        <begin position="1438"/>
        <end position="1461"/>
    </location>
</feature>
<feature type="region of interest" description="Disordered" evidence="8">
    <location>
        <begin position="583"/>
        <end position="679"/>
    </location>
</feature>
<dbReference type="InterPro" id="IPR002044">
    <property type="entry name" value="CBM20"/>
</dbReference>
<feature type="region of interest" description="Disordered" evidence="8">
    <location>
        <begin position="1285"/>
        <end position="1305"/>
    </location>
</feature>
<dbReference type="SUPFAM" id="SSF56204">
    <property type="entry name" value="Hect, E3 ligase catalytic domain"/>
    <property type="match status" value="1"/>
</dbReference>
<evidence type="ECO:0000313" key="11">
    <source>
        <dbReference type="EMBL" id="KAJ4460654.1"/>
    </source>
</evidence>
<dbReference type="InterPro" id="IPR013783">
    <property type="entry name" value="Ig-like_fold"/>
</dbReference>
<feature type="compositionally biased region" description="Polar residues" evidence="8">
    <location>
        <begin position="691"/>
        <end position="709"/>
    </location>
</feature>
<dbReference type="Pfam" id="PF00686">
    <property type="entry name" value="CBM_20"/>
    <property type="match status" value="1"/>
</dbReference>
<dbReference type="Gene3D" id="3.30.2410.10">
    <property type="entry name" value="Hect, E3 ligase catalytic domain"/>
    <property type="match status" value="1"/>
</dbReference>
<evidence type="ECO:0000256" key="1">
    <source>
        <dbReference type="ARBA" id="ARBA00000885"/>
    </source>
</evidence>
<dbReference type="PANTHER" id="PTHR11254:SF440">
    <property type="entry name" value="E3 UBIQUITIN-PROTEIN LIGASE NEDD-4"/>
    <property type="match status" value="1"/>
</dbReference>
<comment type="pathway">
    <text evidence="2">Protein modification; protein ubiquitination.</text>
</comment>
<dbReference type="Pfam" id="PF00632">
    <property type="entry name" value="HECT"/>
    <property type="match status" value="1"/>
</dbReference>
<dbReference type="InterPro" id="IPR050409">
    <property type="entry name" value="E3_ubiq-protein_ligase"/>
</dbReference>
<dbReference type="InterPro" id="IPR035983">
    <property type="entry name" value="Hect_E3_ubiquitin_ligase"/>
</dbReference>
<keyword evidence="7" id="KW-0175">Coiled coil</keyword>
<feature type="active site" description="Glycyl thioester intermediate" evidence="6">
    <location>
        <position position="539"/>
    </location>
</feature>
<feature type="compositionally biased region" description="Low complexity" evidence="8">
    <location>
        <begin position="1339"/>
        <end position="1362"/>
    </location>
</feature>
<feature type="compositionally biased region" description="Basic and acidic residues" evidence="8">
    <location>
        <begin position="970"/>
        <end position="984"/>
    </location>
</feature>
<keyword evidence="5 6" id="KW-0833">Ubl conjugation pathway</keyword>
<accession>A0ABQ8UTG6</accession>
<feature type="region of interest" description="Disordered" evidence="8">
    <location>
        <begin position="691"/>
        <end position="720"/>
    </location>
</feature>
<feature type="compositionally biased region" description="Pro residues" evidence="8">
    <location>
        <begin position="1363"/>
        <end position="1396"/>
    </location>
</feature>
<feature type="compositionally biased region" description="Low complexity" evidence="8">
    <location>
        <begin position="925"/>
        <end position="937"/>
    </location>
</feature>
<gene>
    <name evidence="11" type="ORF">PAPYR_3304</name>
</gene>
<evidence type="ECO:0000259" key="9">
    <source>
        <dbReference type="PROSITE" id="PS50237"/>
    </source>
</evidence>
<comment type="caution">
    <text evidence="11">The sequence shown here is derived from an EMBL/GenBank/DDBJ whole genome shotgun (WGS) entry which is preliminary data.</text>
</comment>
<evidence type="ECO:0000256" key="5">
    <source>
        <dbReference type="ARBA" id="ARBA00022786"/>
    </source>
</evidence>
<dbReference type="Proteomes" id="UP001141327">
    <property type="component" value="Unassembled WGS sequence"/>
</dbReference>
<name>A0ABQ8UTG6_9EUKA</name>
<keyword evidence="4" id="KW-0808">Transferase</keyword>
<evidence type="ECO:0000256" key="6">
    <source>
        <dbReference type="PROSITE-ProRule" id="PRU00104"/>
    </source>
</evidence>
<feature type="domain" description="HECT" evidence="9">
    <location>
        <begin position="166"/>
        <end position="572"/>
    </location>
</feature>
<dbReference type="Gene3D" id="3.90.1750.10">
    <property type="entry name" value="Hect, E3 ligase catalytic domains"/>
    <property type="match status" value="2"/>
</dbReference>
<feature type="compositionally biased region" description="Low complexity" evidence="8">
    <location>
        <begin position="1023"/>
        <end position="1033"/>
    </location>
</feature>
<evidence type="ECO:0000256" key="3">
    <source>
        <dbReference type="ARBA" id="ARBA00012485"/>
    </source>
</evidence>
<dbReference type="Gene3D" id="3.30.2160.10">
    <property type="entry name" value="Hect, E3 ligase catalytic domain"/>
    <property type="match status" value="1"/>
</dbReference>
<feature type="compositionally biased region" description="Low complexity" evidence="8">
    <location>
        <begin position="879"/>
        <end position="893"/>
    </location>
</feature>
<proteinExistence type="predicted"/>
<dbReference type="EC" id="2.3.2.26" evidence="3"/>
<feature type="compositionally biased region" description="Pro residues" evidence="8">
    <location>
        <begin position="864"/>
        <end position="878"/>
    </location>
</feature>
<feature type="domain" description="CBM20" evidence="10">
    <location>
        <begin position="1"/>
        <end position="103"/>
    </location>
</feature>
<feature type="compositionally biased region" description="Low complexity" evidence="8">
    <location>
        <begin position="602"/>
        <end position="618"/>
    </location>
</feature>
<feature type="coiled-coil region" evidence="7">
    <location>
        <begin position="1047"/>
        <end position="1074"/>
    </location>
</feature>
<evidence type="ECO:0000259" key="10">
    <source>
        <dbReference type="PROSITE" id="PS51166"/>
    </source>
</evidence>
<dbReference type="InterPro" id="IPR013784">
    <property type="entry name" value="Carb-bd-like_fold"/>
</dbReference>
<feature type="region of interest" description="Disordered" evidence="8">
    <location>
        <begin position="1538"/>
        <end position="1565"/>
    </location>
</feature>
<feature type="compositionally biased region" description="Basic and acidic residues" evidence="8">
    <location>
        <begin position="1553"/>
        <end position="1563"/>
    </location>
</feature>
<sequence>MLVNFSVRYRTCWGQTLCVVGSCPELGNWNPFRAYALTFEEYEFWAGTVSLSSSISRLEYKYCIRTDAGAVLWEDSRNRVLELPPPRILDLSAVLSLADLWNQACTRSLADPVCLLRPEPAEMASWELRIPQSNYCLRSTRFVDSKPCLYPRVPYTINRATILSDSFDSLQSAPNISITFYGEPGIDCGGVRREWFSLLSQQLFSDVLGLFRSSSAGALTTTEVVEMTRQLSSDPLRTRYDFRGGALPSWDAGVFFAGDPLPWFRFVGRFMAIALCGRGLLPSRIALSVLKYILDEPLGVADLVRDAPESLALVSFILRQNLDDPAVAIDDSIHMSVDEEYLVSTRLPSADQQQQIQLPAVPEPWQSSLEAVRSRYCQGIGLARFHRTTVLVPNGDQVQITEANKAEFLCRLVRYRLVDSIRESLEAIKSGFFEVIQPSDLRRSRLDAATIFMMLFGASSVSLAEWRVGIDTYPYDQGSVYISWFWRFLEECTDEQRSKLLWFVTGTSVQPAGGLLTLVPRFTVVVDYRENCLPSASTCSNQLRLPHYSRYELLKRYMLLALTDWTQGFGLEPNRFPPRSAVLGKPLKASPTLDRTHPPGEGLPSIPPLALGALPSPADQLVPNQGAKEAAANANTHPGPAQPFAGAPLLSSPMPQPPLAPHLSHSALTAPPAAEPFPSARSLTKSLTYSLPTQRSLTLSESGTTTATDGPSPSGVASSSAAAAAAGIRAAEGHRASGGPAVSGGNVDVDRAASPTLRAFASAILKTVAAAAAAEGTAAAPASGGCTSPRRVLGSPRSRSLGHSQQASGSQEPSPAEPHLRSYQRAGRPLHTPPYAGPGRSPRTSGVAHTPRANQHRSLSPYRLPAPPQPSPGSPAPASPLSTSSSSDSSPITSRTVALASTLASAGTAISQVRGLVPPHAFSVPRAPSSPLSNAPPSQRPAALSMGDQASTLAENDDGGSEDMAGGEGALEHGVRSPRTERKPAGTGSLVLTAPAIEATPRRPATPPIGSPQDADRRDHESAASPAMASQQSGETPPSGGRDGGDTAALQALLRQEQARGAQLEEKLRTIESLHQATIQQVGPVAAYKSRVETVIKTLHDRLLSEQEQHRIAMRKVEAERDAALQAMDKRASAQADVQKEIELRVCLLVRQIPSGTADALVVTPFGSPMPTADALVISLLLFWGTVQVTEYMQAKDAELGAFQQQLLQGQEEHDRAAQLFQEAEREWTQNLRRTEAQRDALTGHLAQALHHQAQVIALLLNPQPIPGAILLGLQEHVGSLLDDPNHLVGPASGDDPDAPEEPSSVVPQAELVEACRHLLDALQPGLAKIEADPQGVLDPSRSLPSDAASAPSPPASAVVPDPSTPHTPRPPAPLKKPNPPVTALPPLPAFPPLPALPGRTDGPRSGPNQEEAAVESMPRPRQPPPVRTFAPQQALTVSPAPSLAVLPSPLSGPAPVLAAPTLERPERFRKGDSTTRPDEAGAAPSSNGVDKSPIVGSAPVQDNAAGVIPTEEDHCTMVAPHQTQSSLDTTALASAPIATAPPSSVPSITVEGRSESCRDDPKVPVAAEPEIQEEKEANEIEDEEIAALQRATTLQEELLSQEGDTDLAFLSRVRSSMDPGTL</sequence>
<feature type="compositionally biased region" description="Polar residues" evidence="8">
    <location>
        <begin position="797"/>
        <end position="813"/>
    </location>
</feature>
<dbReference type="CDD" id="cd05467">
    <property type="entry name" value="CBM20"/>
    <property type="match status" value="1"/>
</dbReference>
<reference evidence="11" key="1">
    <citation type="journal article" date="2022" name="bioRxiv">
        <title>Genomics of Preaxostyla Flagellates Illuminates Evolutionary Transitions and the Path Towards Mitochondrial Loss.</title>
        <authorList>
            <person name="Novak L.V.F."/>
            <person name="Treitli S.C."/>
            <person name="Pyrih J."/>
            <person name="Halakuc P."/>
            <person name="Pipaliya S.V."/>
            <person name="Vacek V."/>
            <person name="Brzon O."/>
            <person name="Soukal P."/>
            <person name="Eme L."/>
            <person name="Dacks J.B."/>
            <person name="Karnkowska A."/>
            <person name="Elias M."/>
            <person name="Hampl V."/>
        </authorList>
    </citation>
    <scope>NUCLEOTIDE SEQUENCE</scope>
    <source>
        <strain evidence="11">RCP-MX</strain>
    </source>
</reference>
<dbReference type="PROSITE" id="PS50237">
    <property type="entry name" value="HECT"/>
    <property type="match status" value="1"/>
</dbReference>
<evidence type="ECO:0000256" key="8">
    <source>
        <dbReference type="SAM" id="MobiDB-lite"/>
    </source>
</evidence>
<evidence type="ECO:0000256" key="2">
    <source>
        <dbReference type="ARBA" id="ARBA00004906"/>
    </source>
</evidence>
<protein>
    <recommendedName>
        <fullName evidence="3">HECT-type E3 ubiquitin transferase</fullName>
        <ecNumber evidence="3">2.3.2.26</ecNumber>
    </recommendedName>
</protein>
<dbReference type="EMBL" id="JAPMOS010000012">
    <property type="protein sequence ID" value="KAJ4460654.1"/>
    <property type="molecule type" value="Genomic_DNA"/>
</dbReference>
<feature type="region of interest" description="Disordered" evidence="8">
    <location>
        <begin position="1335"/>
        <end position="1513"/>
    </location>
</feature>
<dbReference type="SMART" id="SM01065">
    <property type="entry name" value="CBM_2"/>
    <property type="match status" value="1"/>
</dbReference>
<evidence type="ECO:0000256" key="4">
    <source>
        <dbReference type="ARBA" id="ARBA00022679"/>
    </source>
</evidence>
<feature type="region of interest" description="Disordered" evidence="8">
    <location>
        <begin position="921"/>
        <end position="1046"/>
    </location>
</feature>
<dbReference type="Gene3D" id="2.60.40.10">
    <property type="entry name" value="Immunoglobulins"/>
    <property type="match status" value="1"/>
</dbReference>
<organism evidence="11 12">
    <name type="scientific">Paratrimastix pyriformis</name>
    <dbReference type="NCBI Taxonomy" id="342808"/>
    <lineage>
        <taxon>Eukaryota</taxon>
        <taxon>Metamonada</taxon>
        <taxon>Preaxostyla</taxon>
        <taxon>Paratrimastigidae</taxon>
        <taxon>Paratrimastix</taxon>
    </lineage>
</organism>
<dbReference type="InterPro" id="IPR000569">
    <property type="entry name" value="HECT_dom"/>
</dbReference>
<dbReference type="PROSITE" id="PS51166">
    <property type="entry name" value="CBM20"/>
    <property type="match status" value="1"/>
</dbReference>
<dbReference type="SMART" id="SM00119">
    <property type="entry name" value="HECTc"/>
    <property type="match status" value="1"/>
</dbReference>
<feature type="compositionally biased region" description="Low complexity" evidence="8">
    <location>
        <begin position="710"/>
        <end position="720"/>
    </location>
</feature>
<evidence type="ECO:0000256" key="7">
    <source>
        <dbReference type="SAM" id="Coils"/>
    </source>
</evidence>
<keyword evidence="12" id="KW-1185">Reference proteome</keyword>
<dbReference type="PANTHER" id="PTHR11254">
    <property type="entry name" value="HECT DOMAIN UBIQUITIN-PROTEIN LIGASE"/>
    <property type="match status" value="1"/>
</dbReference>
<feature type="compositionally biased region" description="Basic and acidic residues" evidence="8">
    <location>
        <begin position="1464"/>
        <end position="1480"/>
    </location>
</feature>
<feature type="compositionally biased region" description="Low complexity" evidence="8">
    <location>
        <begin position="1538"/>
        <end position="1551"/>
    </location>
</feature>